<feature type="transmembrane region" description="Helical" evidence="7">
    <location>
        <begin position="43"/>
        <end position="62"/>
    </location>
</feature>
<dbReference type="InterPro" id="IPR017475">
    <property type="entry name" value="EPS_sugar_tfrase"/>
</dbReference>
<dbReference type="RefSeq" id="WP_132543314.1">
    <property type="nucleotide sequence ID" value="NZ_SLWY01000013.1"/>
</dbReference>
<organism evidence="9 10">
    <name type="scientific">Plasticicumulans lactativorans</name>
    <dbReference type="NCBI Taxonomy" id="1133106"/>
    <lineage>
        <taxon>Bacteria</taxon>
        <taxon>Pseudomonadati</taxon>
        <taxon>Pseudomonadota</taxon>
        <taxon>Gammaproteobacteria</taxon>
        <taxon>Candidatus Competibacteraceae</taxon>
        <taxon>Plasticicumulans</taxon>
    </lineage>
</organism>
<dbReference type="GO" id="GO:0016020">
    <property type="term" value="C:membrane"/>
    <property type="evidence" value="ECO:0007669"/>
    <property type="project" value="UniProtKB-SubCell"/>
</dbReference>
<evidence type="ECO:0000313" key="9">
    <source>
        <dbReference type="EMBL" id="TCO80629.1"/>
    </source>
</evidence>
<keyword evidence="6 7" id="KW-0472">Membrane</keyword>
<dbReference type="InterPro" id="IPR003362">
    <property type="entry name" value="Bact_transf"/>
</dbReference>
<evidence type="ECO:0000256" key="2">
    <source>
        <dbReference type="ARBA" id="ARBA00006464"/>
    </source>
</evidence>
<name>A0A4R2L8T0_9GAMM</name>
<comment type="similarity">
    <text evidence="2">Belongs to the bacterial sugar transferase family.</text>
</comment>
<feature type="domain" description="Bacterial sugar transferase" evidence="8">
    <location>
        <begin position="281"/>
        <end position="463"/>
    </location>
</feature>
<evidence type="ECO:0000256" key="1">
    <source>
        <dbReference type="ARBA" id="ARBA00004141"/>
    </source>
</evidence>
<feature type="transmembrane region" description="Helical" evidence="7">
    <location>
        <begin position="12"/>
        <end position="37"/>
    </location>
</feature>
<keyword evidence="4 7" id="KW-0812">Transmembrane</keyword>
<protein>
    <submittedName>
        <fullName evidence="9">Putative colanic acid biosynthesis UDP-glucose lipid carrier transferase</fullName>
    </submittedName>
</protein>
<keyword evidence="3 9" id="KW-0808">Transferase</keyword>
<dbReference type="GO" id="GO:0009242">
    <property type="term" value="P:colanic acid biosynthetic process"/>
    <property type="evidence" value="ECO:0007669"/>
    <property type="project" value="TreeGrafter"/>
</dbReference>
<keyword evidence="5 7" id="KW-1133">Transmembrane helix</keyword>
<sequence length="471" mass="52734">MAKKGILQEHSTAVAFAMRVLDLGAILLSAWIAQLLFAPDDDAQGRLLRAGVMALLIAFIVFDHAQVYRAWRGSKLTEELRTLLKAWALTFAVLAGVLLLTSHGGSDHYPRKWLVAWWCLGMGACVAMRMLLRLALRAIRASGRNTRTVVVAIANDFGHSVVERAQAAKWAGLRVMGYFDDRESVPGEAIAGVECLGSLEGLAPYVEAHNIDQVWIALPFRAEDRMRYIVDALRHSTTDIRLLPDINGFNLLNHSIGEVIDLPVINLSSTPMVGINRLVKGLEDRFLAALILLLISPLMLVIAAGIKLTSPGPVFFRQERLGYDGHPFRVWKFRSMKVHTENGGQVTQATRSDPRITPFGAFLRRTSLDELPQFFNVLDGSMSIVGPRPHAVAHNEQFKDRVDRYMRRHKVKPGITGLAQVEGYRGETDTLEKMELRVKKDLEYIENWSLGLDLKIIFLTIFKGFINRNAY</sequence>
<evidence type="ECO:0000313" key="10">
    <source>
        <dbReference type="Proteomes" id="UP000295765"/>
    </source>
</evidence>
<dbReference type="Proteomes" id="UP000295765">
    <property type="component" value="Unassembled WGS sequence"/>
</dbReference>
<accession>A0A4R2L8T0</accession>
<dbReference type="GO" id="GO:0089702">
    <property type="term" value="F:undecaprenyl-phosphate glucose phosphotransferase activity"/>
    <property type="evidence" value="ECO:0007669"/>
    <property type="project" value="TreeGrafter"/>
</dbReference>
<proteinExistence type="inferred from homology"/>
<dbReference type="NCBIfam" id="TIGR03025">
    <property type="entry name" value="EPS_sugtrans"/>
    <property type="match status" value="1"/>
</dbReference>
<evidence type="ECO:0000256" key="3">
    <source>
        <dbReference type="ARBA" id="ARBA00022679"/>
    </source>
</evidence>
<dbReference type="PANTHER" id="PTHR30576">
    <property type="entry name" value="COLANIC BIOSYNTHESIS UDP-GLUCOSE LIPID CARRIER TRANSFERASE"/>
    <property type="match status" value="1"/>
</dbReference>
<feature type="transmembrane region" description="Helical" evidence="7">
    <location>
        <begin position="113"/>
        <end position="132"/>
    </location>
</feature>
<evidence type="ECO:0000256" key="4">
    <source>
        <dbReference type="ARBA" id="ARBA00022692"/>
    </source>
</evidence>
<evidence type="ECO:0000256" key="7">
    <source>
        <dbReference type="SAM" id="Phobius"/>
    </source>
</evidence>
<dbReference type="Gene3D" id="3.40.50.720">
    <property type="entry name" value="NAD(P)-binding Rossmann-like Domain"/>
    <property type="match status" value="1"/>
</dbReference>
<evidence type="ECO:0000256" key="6">
    <source>
        <dbReference type="ARBA" id="ARBA00023136"/>
    </source>
</evidence>
<dbReference type="Pfam" id="PF13727">
    <property type="entry name" value="CoA_binding_3"/>
    <property type="match status" value="1"/>
</dbReference>
<dbReference type="PANTHER" id="PTHR30576:SF21">
    <property type="entry name" value="UDP-GLUCOSE:UNDECAPRENYL-PHOSPHATE GLUCOSE-1-PHOSPHATE TRANSFERASE"/>
    <property type="match status" value="1"/>
</dbReference>
<dbReference type="InterPro" id="IPR036291">
    <property type="entry name" value="NAD(P)-bd_dom_sf"/>
</dbReference>
<dbReference type="InterPro" id="IPR017473">
    <property type="entry name" value="Undecaprenyl-P_gluc_Ptfrase"/>
</dbReference>
<evidence type="ECO:0000256" key="5">
    <source>
        <dbReference type="ARBA" id="ARBA00022989"/>
    </source>
</evidence>
<dbReference type="Pfam" id="PF02397">
    <property type="entry name" value="Bac_transf"/>
    <property type="match status" value="1"/>
</dbReference>
<keyword evidence="10" id="KW-1185">Reference proteome</keyword>
<dbReference type="OrthoDB" id="9808602at2"/>
<reference evidence="9 10" key="1">
    <citation type="submission" date="2019-03" db="EMBL/GenBank/DDBJ databases">
        <title>Genomic Encyclopedia of Type Strains, Phase IV (KMG-IV): sequencing the most valuable type-strain genomes for metagenomic binning, comparative biology and taxonomic classification.</title>
        <authorList>
            <person name="Goeker M."/>
        </authorList>
    </citation>
    <scope>NUCLEOTIDE SEQUENCE [LARGE SCALE GENOMIC DNA]</scope>
    <source>
        <strain evidence="9 10">DSM 25287</strain>
    </source>
</reference>
<dbReference type="EMBL" id="SLWY01000013">
    <property type="protein sequence ID" value="TCO80629.1"/>
    <property type="molecule type" value="Genomic_DNA"/>
</dbReference>
<dbReference type="AlphaFoldDB" id="A0A4R2L8T0"/>
<gene>
    <name evidence="9" type="ORF">EV699_113107</name>
</gene>
<feature type="transmembrane region" description="Helical" evidence="7">
    <location>
        <begin position="286"/>
        <end position="306"/>
    </location>
</feature>
<evidence type="ECO:0000259" key="8">
    <source>
        <dbReference type="Pfam" id="PF02397"/>
    </source>
</evidence>
<dbReference type="SUPFAM" id="SSF51735">
    <property type="entry name" value="NAD(P)-binding Rossmann-fold domains"/>
    <property type="match status" value="1"/>
</dbReference>
<feature type="transmembrane region" description="Helical" evidence="7">
    <location>
        <begin position="83"/>
        <end position="101"/>
    </location>
</feature>
<comment type="caution">
    <text evidence="9">The sequence shown here is derived from an EMBL/GenBank/DDBJ whole genome shotgun (WGS) entry which is preliminary data.</text>
</comment>
<dbReference type="NCBIfam" id="TIGR03023">
    <property type="entry name" value="WcaJ_sugtrans"/>
    <property type="match status" value="1"/>
</dbReference>
<comment type="subcellular location">
    <subcellularLocation>
        <location evidence="1">Membrane</location>
        <topology evidence="1">Multi-pass membrane protein</topology>
    </subcellularLocation>
</comment>